<accession>A0A934SVK2</accession>
<evidence type="ECO:0000313" key="3">
    <source>
        <dbReference type="EMBL" id="MBK4348824.1"/>
    </source>
</evidence>
<keyword evidence="4" id="KW-1185">Reference proteome</keyword>
<dbReference type="RefSeq" id="WP_200557063.1">
    <property type="nucleotide sequence ID" value="NZ_JAEPES010000005.1"/>
</dbReference>
<dbReference type="PANTHER" id="PTHR30222">
    <property type="entry name" value="SPERMIDINE/PUTRESCINE-BINDING PERIPLASMIC PROTEIN"/>
    <property type="match status" value="1"/>
</dbReference>
<dbReference type="Proteomes" id="UP000636458">
    <property type="component" value="Unassembled WGS sequence"/>
</dbReference>
<keyword evidence="1 2" id="KW-0732">Signal</keyword>
<reference evidence="3" key="1">
    <citation type="submission" date="2021-01" db="EMBL/GenBank/DDBJ databases">
        <title>Lacisediminihabitans sp. nov. strain G11-30, isolated from Antarctic Soil.</title>
        <authorList>
            <person name="Li J."/>
        </authorList>
    </citation>
    <scope>NUCLEOTIDE SEQUENCE</scope>
    <source>
        <strain evidence="3">G11-30</strain>
    </source>
</reference>
<gene>
    <name evidence="3" type="ORF">IV501_14385</name>
</gene>
<dbReference type="InterPro" id="IPR006059">
    <property type="entry name" value="SBP"/>
</dbReference>
<evidence type="ECO:0000256" key="1">
    <source>
        <dbReference type="ARBA" id="ARBA00022729"/>
    </source>
</evidence>
<organism evidence="3 4">
    <name type="scientific">Lacisediminihabitans changchengi</name>
    <dbReference type="NCBI Taxonomy" id="2787634"/>
    <lineage>
        <taxon>Bacteria</taxon>
        <taxon>Bacillati</taxon>
        <taxon>Actinomycetota</taxon>
        <taxon>Actinomycetes</taxon>
        <taxon>Micrococcales</taxon>
        <taxon>Microbacteriaceae</taxon>
        <taxon>Lacisediminihabitans</taxon>
    </lineage>
</organism>
<dbReference type="PROSITE" id="PS51257">
    <property type="entry name" value="PROKAR_LIPOPROTEIN"/>
    <property type="match status" value="1"/>
</dbReference>
<dbReference type="Gene3D" id="3.40.190.10">
    <property type="entry name" value="Periplasmic binding protein-like II"/>
    <property type="match status" value="2"/>
</dbReference>
<dbReference type="AlphaFoldDB" id="A0A934SVK2"/>
<feature type="signal peptide" evidence="2">
    <location>
        <begin position="1"/>
        <end position="23"/>
    </location>
</feature>
<name>A0A934SVK2_9MICO</name>
<evidence type="ECO:0000313" key="4">
    <source>
        <dbReference type="Proteomes" id="UP000636458"/>
    </source>
</evidence>
<dbReference type="EMBL" id="JAEPES010000005">
    <property type="protein sequence ID" value="MBK4348824.1"/>
    <property type="molecule type" value="Genomic_DNA"/>
</dbReference>
<dbReference type="PANTHER" id="PTHR30222:SF2">
    <property type="entry name" value="ABC TRANSPORTER SUBSTRATE-BINDING PROTEIN"/>
    <property type="match status" value="1"/>
</dbReference>
<protein>
    <submittedName>
        <fullName evidence="3">Extracellular solute-binding protein</fullName>
    </submittedName>
</protein>
<sequence length="353" mass="38930">MKHVKKGRIALAVALAVVGGMLAGCASGGGGASPTLTLVTWGGSTQDGIKKAIADPFTASTGIKTRVTNPVDYGKYTAQIKNKQVTWDWADAEAFFIYQHPDYWAPIDTSIVKVNPSDYILLPGQKEVPANLIPNGSYSFAIAYRTDAKGAHPQTWADFFDTKKFPGKRAIYNSPYGMLEVALIADGVPFDQLYPLDVNRALKKLDTIKDDLVFWNSGAELQQAMVSGEAKYAFAWNNRIADIEQKGEPVALEWNQNLQDTGFLVTPKVGPHVKDMMKYFAFSLKPKIQRDYALATGYSPVLKSAMAEIPKDKQKYFNAYQPNLDKAIGTINLQWWADHYDSATATWAAWAGQ</sequence>
<dbReference type="Pfam" id="PF13416">
    <property type="entry name" value="SBP_bac_8"/>
    <property type="match status" value="1"/>
</dbReference>
<dbReference type="SUPFAM" id="SSF53850">
    <property type="entry name" value="Periplasmic binding protein-like II"/>
    <property type="match status" value="1"/>
</dbReference>
<feature type="chain" id="PRO_5038515388" evidence="2">
    <location>
        <begin position="24"/>
        <end position="353"/>
    </location>
</feature>
<proteinExistence type="predicted"/>
<evidence type="ECO:0000256" key="2">
    <source>
        <dbReference type="SAM" id="SignalP"/>
    </source>
</evidence>
<comment type="caution">
    <text evidence="3">The sequence shown here is derived from an EMBL/GenBank/DDBJ whole genome shotgun (WGS) entry which is preliminary data.</text>
</comment>